<protein>
    <recommendedName>
        <fullName evidence="4">Transporter</fullName>
    </recommendedName>
</protein>
<dbReference type="STRING" id="454.Lisr_0634"/>
<sequence>MRYLALGLFFFLLMAKSISGKTSSSQTTPSEPPPIGNFALPVSQQPGPFVSFGQNNIDKNQRQFFFEPDYQKAVNEHFFKTDLIFLYPLNDSLVTVLTLPVAVNYRSGSAHSSGLSDINFQAEYAFYNHSTSKYMEEATVVGGVNLPTGSYDKNPETGYGSSSYFIGATYSRTDINWYSFASPGMTWIAPKQNRHLGSRYYYQFGIGRNIKSKTKEYILFGLLEVNGEYVGKDKIAGSYDPDSGGNIIFITPSLMFSTERLMFQTGISLPLFQRLNGEQNRINSYRYP</sequence>
<feature type="signal peptide" evidence="1">
    <location>
        <begin position="1"/>
        <end position="20"/>
    </location>
</feature>
<evidence type="ECO:0000313" key="3">
    <source>
        <dbReference type="Proteomes" id="UP000054761"/>
    </source>
</evidence>
<dbReference type="AlphaFoldDB" id="A0A0W0WGH2"/>
<dbReference type="PATRIC" id="fig|454.4.peg.673"/>
<dbReference type="Pfam" id="PF13557">
    <property type="entry name" value="Phenol_MetA_deg"/>
    <property type="match status" value="1"/>
</dbReference>
<gene>
    <name evidence="2" type="ORF">Lisr_0634</name>
</gene>
<reference evidence="2 3" key="1">
    <citation type="submission" date="2015-11" db="EMBL/GenBank/DDBJ databases">
        <title>Genomic analysis of 38 Legionella species identifies large and diverse effector repertoires.</title>
        <authorList>
            <person name="Burstein D."/>
            <person name="Amaro F."/>
            <person name="Zusman T."/>
            <person name="Lifshitz Z."/>
            <person name="Cohen O."/>
            <person name="Gilbert J.A."/>
            <person name="Pupko T."/>
            <person name="Shuman H.A."/>
            <person name="Segal G."/>
        </authorList>
    </citation>
    <scope>NUCLEOTIDE SEQUENCE [LARGE SCALE GENOMIC DNA]</scope>
    <source>
        <strain evidence="2 3">Bercovier 4</strain>
    </source>
</reference>
<accession>A0A0W0WGH2</accession>
<dbReference type="Proteomes" id="UP000054761">
    <property type="component" value="Unassembled WGS sequence"/>
</dbReference>
<evidence type="ECO:0000256" key="1">
    <source>
        <dbReference type="SAM" id="SignalP"/>
    </source>
</evidence>
<dbReference type="InterPro" id="IPR025737">
    <property type="entry name" value="FApF"/>
</dbReference>
<comment type="caution">
    <text evidence="2">The sequence shown here is derived from an EMBL/GenBank/DDBJ whole genome shotgun (WGS) entry which is preliminary data.</text>
</comment>
<name>A0A0W0WGH2_9GAMM</name>
<dbReference type="EMBL" id="LNYH01000022">
    <property type="protein sequence ID" value="KTD31439.1"/>
    <property type="molecule type" value="Genomic_DNA"/>
</dbReference>
<keyword evidence="3" id="KW-1185">Reference proteome</keyword>
<dbReference type="RefSeq" id="WP_223168327.1">
    <property type="nucleotide sequence ID" value="NZ_CP038273.1"/>
</dbReference>
<feature type="chain" id="PRO_5006915480" description="Transporter" evidence="1">
    <location>
        <begin position="21"/>
        <end position="288"/>
    </location>
</feature>
<proteinExistence type="predicted"/>
<evidence type="ECO:0000313" key="2">
    <source>
        <dbReference type="EMBL" id="KTD31439.1"/>
    </source>
</evidence>
<organism evidence="2 3">
    <name type="scientific">Legionella israelensis</name>
    <dbReference type="NCBI Taxonomy" id="454"/>
    <lineage>
        <taxon>Bacteria</taxon>
        <taxon>Pseudomonadati</taxon>
        <taxon>Pseudomonadota</taxon>
        <taxon>Gammaproteobacteria</taxon>
        <taxon>Legionellales</taxon>
        <taxon>Legionellaceae</taxon>
        <taxon>Legionella</taxon>
    </lineage>
</organism>
<keyword evidence="1" id="KW-0732">Signal</keyword>
<evidence type="ECO:0008006" key="4">
    <source>
        <dbReference type="Google" id="ProtNLM"/>
    </source>
</evidence>